<proteinExistence type="predicted"/>
<organism evidence="2 3">
    <name type="scientific">Pseudomonas quercus</name>
    <dbReference type="NCBI Taxonomy" id="2722792"/>
    <lineage>
        <taxon>Bacteria</taxon>
        <taxon>Pseudomonadati</taxon>
        <taxon>Pseudomonadota</taxon>
        <taxon>Gammaproteobacteria</taxon>
        <taxon>Pseudomonadales</taxon>
        <taxon>Pseudomonadaceae</taxon>
        <taxon>Pseudomonas</taxon>
    </lineage>
</organism>
<keyword evidence="1" id="KW-0812">Transmembrane</keyword>
<dbReference type="Proteomes" id="UP000746535">
    <property type="component" value="Unassembled WGS sequence"/>
</dbReference>
<feature type="transmembrane region" description="Helical" evidence="1">
    <location>
        <begin position="12"/>
        <end position="33"/>
    </location>
</feature>
<name>A0ABX0YED6_9PSED</name>
<accession>A0ABX0YED6</accession>
<keyword evidence="3" id="KW-1185">Reference proteome</keyword>
<evidence type="ECO:0000256" key="1">
    <source>
        <dbReference type="SAM" id="Phobius"/>
    </source>
</evidence>
<keyword evidence="1" id="KW-0472">Membrane</keyword>
<dbReference type="Pfam" id="PF16137">
    <property type="entry name" value="DUF4845"/>
    <property type="match status" value="1"/>
</dbReference>
<evidence type="ECO:0000313" key="3">
    <source>
        <dbReference type="Proteomes" id="UP000746535"/>
    </source>
</evidence>
<keyword evidence="1" id="KW-1133">Transmembrane helix</keyword>
<evidence type="ECO:0000313" key="2">
    <source>
        <dbReference type="EMBL" id="NJP01768.1"/>
    </source>
</evidence>
<sequence length="125" mass="13526">MNPVRSQRGASLIGSLVLLVAVIFIAIAGARLGPHYLDFWSIKKAMDKAATDPAAKADGAGGYFDYVSRSLQVNNIRDLDLKKALSITEQQGGLVAHLAYEKREHLAGNIDLVVSFDHQTSVHNP</sequence>
<dbReference type="EMBL" id="JAAVJI010000007">
    <property type="protein sequence ID" value="NJP01768.1"/>
    <property type="molecule type" value="Genomic_DNA"/>
</dbReference>
<protein>
    <submittedName>
        <fullName evidence="2">DUF4845 domain-containing protein</fullName>
    </submittedName>
</protein>
<reference evidence="2 3" key="1">
    <citation type="submission" date="2020-03" db="EMBL/GenBank/DDBJ databases">
        <authorList>
            <person name="Wang L."/>
            <person name="He N."/>
            <person name="Li Y."/>
            <person name="Fang Y."/>
            <person name="Zhang F."/>
        </authorList>
    </citation>
    <scope>NUCLEOTIDE SEQUENCE [LARGE SCALE GENOMIC DNA]</scope>
    <source>
        <strain evidence="3">hsmgli-8</strain>
    </source>
</reference>
<dbReference type="RefSeq" id="WP_168084345.1">
    <property type="nucleotide sequence ID" value="NZ_JAAVJI010000007.1"/>
</dbReference>
<gene>
    <name evidence="2" type="ORF">HBH25_13015</name>
</gene>
<comment type="caution">
    <text evidence="2">The sequence shown here is derived from an EMBL/GenBank/DDBJ whole genome shotgun (WGS) entry which is preliminary data.</text>
</comment>
<dbReference type="InterPro" id="IPR032314">
    <property type="entry name" value="DUF4845"/>
</dbReference>